<dbReference type="PANTHER" id="PTHR43765:SF2">
    <property type="entry name" value="2-DEHYDROPANTOATE 2-REDUCTASE"/>
    <property type="match status" value="1"/>
</dbReference>
<dbReference type="Pfam" id="PF08546">
    <property type="entry name" value="ApbA_C"/>
    <property type="match status" value="1"/>
</dbReference>
<dbReference type="SUPFAM" id="SSF51735">
    <property type="entry name" value="NAD(P)-binding Rossmann-fold domains"/>
    <property type="match status" value="1"/>
</dbReference>
<evidence type="ECO:0000313" key="9">
    <source>
        <dbReference type="EMBL" id="EKD18793.1"/>
    </source>
</evidence>
<organism evidence="9 10">
    <name type="scientific">Marssonina brunnea f. sp. multigermtubi (strain MB_m1)</name>
    <name type="common">Marssonina leaf spot fungus</name>
    <dbReference type="NCBI Taxonomy" id="1072389"/>
    <lineage>
        <taxon>Eukaryota</taxon>
        <taxon>Fungi</taxon>
        <taxon>Dikarya</taxon>
        <taxon>Ascomycota</taxon>
        <taxon>Pezizomycotina</taxon>
        <taxon>Leotiomycetes</taxon>
        <taxon>Helotiales</taxon>
        <taxon>Drepanopezizaceae</taxon>
        <taxon>Drepanopeziza</taxon>
    </lineage>
</organism>
<dbReference type="eggNOG" id="ENOG502QPT5">
    <property type="taxonomic scope" value="Eukaryota"/>
</dbReference>
<dbReference type="Proteomes" id="UP000006753">
    <property type="component" value="Unassembled WGS sequence"/>
</dbReference>
<evidence type="ECO:0000313" key="10">
    <source>
        <dbReference type="Proteomes" id="UP000006753"/>
    </source>
</evidence>
<dbReference type="OMA" id="RKEPFQV"/>
<dbReference type="Gene3D" id="1.10.1040.10">
    <property type="entry name" value="N-(1-d-carboxylethyl)-l-norvaline Dehydrogenase, domain 2"/>
    <property type="match status" value="1"/>
</dbReference>
<evidence type="ECO:0000256" key="1">
    <source>
        <dbReference type="ARBA" id="ARBA00007870"/>
    </source>
</evidence>
<keyword evidence="3" id="KW-0521">NADP</keyword>
<dbReference type="InterPro" id="IPR050838">
    <property type="entry name" value="Ketopantoate_reductase"/>
</dbReference>
<keyword evidence="10" id="KW-1185">Reference proteome</keyword>
<dbReference type="InterPro" id="IPR013328">
    <property type="entry name" value="6PGD_dom2"/>
</dbReference>
<evidence type="ECO:0000256" key="3">
    <source>
        <dbReference type="ARBA" id="ARBA00022857"/>
    </source>
</evidence>
<dbReference type="GO" id="GO:0005739">
    <property type="term" value="C:mitochondrion"/>
    <property type="evidence" value="ECO:0007669"/>
    <property type="project" value="TreeGrafter"/>
</dbReference>
<reference evidence="9 10" key="1">
    <citation type="journal article" date="2012" name="BMC Genomics">
        <title>Sequencing the genome of Marssonina brunnea reveals fungus-poplar co-evolution.</title>
        <authorList>
            <person name="Zhu S."/>
            <person name="Cao Y.-Z."/>
            <person name="Jiang C."/>
            <person name="Tan B.-Y."/>
            <person name="Wang Z."/>
            <person name="Feng S."/>
            <person name="Zhang L."/>
            <person name="Su X.-H."/>
            <person name="Brejova B."/>
            <person name="Vinar T."/>
            <person name="Xu M."/>
            <person name="Wang M.-X."/>
            <person name="Zhang S.-G."/>
            <person name="Huang M.-R."/>
            <person name="Wu R."/>
            <person name="Zhou Y."/>
        </authorList>
    </citation>
    <scope>NUCLEOTIDE SEQUENCE [LARGE SCALE GENOMIC DNA]</scope>
    <source>
        <strain evidence="9 10">MB_m1</strain>
    </source>
</reference>
<sequence>MAPMSLSNPPIHILGLGNLGRLFAHALAIQPTPPKLTLLFHRPSLFAEWAAAGSKIRITTTRDTLSNPSRDNCITSQSSNYSIEPTDQATNSTIKNLIITTKAPHTVSALRPIAHRLNAQSTLLFAQNGMGALEEVNETYFPDPSTRPRYLAAVTSHGVYSRGPFHSVHAGLANITIGTVSPPTSRLTTTKTTKEKERLPDSDPDSDSDTRHFLLDHITASPTLNATAVPAHELLPLQLEKLVVNACINPLTALLKLPNGDLFFNPTSTTSSTSTLALIHLLVAESSTILLALPELQAASAGTRARFAPRRLRETVAAVGAKTARNVSSMLQDVRAGRPTEIEYITGYLVRRAREVGVECGNHEVLMRMVREGRQEEVQGGCGAGLARWFPDVENVVLEND</sequence>
<dbReference type="InterPro" id="IPR013752">
    <property type="entry name" value="KPA_reductase"/>
</dbReference>
<feature type="compositionally biased region" description="Low complexity" evidence="6">
    <location>
        <begin position="181"/>
        <end position="191"/>
    </location>
</feature>
<evidence type="ECO:0000256" key="6">
    <source>
        <dbReference type="SAM" id="MobiDB-lite"/>
    </source>
</evidence>
<name>K1XD82_MARBU</name>
<dbReference type="InterPro" id="IPR013332">
    <property type="entry name" value="KPR_N"/>
</dbReference>
<evidence type="ECO:0000256" key="5">
    <source>
        <dbReference type="ARBA" id="ARBA00032024"/>
    </source>
</evidence>
<dbReference type="InterPro" id="IPR003710">
    <property type="entry name" value="ApbA"/>
</dbReference>
<dbReference type="InterPro" id="IPR036291">
    <property type="entry name" value="NAD(P)-bd_dom_sf"/>
</dbReference>
<dbReference type="GO" id="GO:0050661">
    <property type="term" value="F:NADP binding"/>
    <property type="evidence" value="ECO:0007669"/>
    <property type="project" value="TreeGrafter"/>
</dbReference>
<dbReference type="OrthoDB" id="73846at2759"/>
<keyword evidence="4" id="KW-0560">Oxidoreductase</keyword>
<comment type="similarity">
    <text evidence="1">Belongs to the ketopantoate reductase family.</text>
</comment>
<feature type="domain" description="Ketopantoate reductase N-terminal" evidence="7">
    <location>
        <begin position="11"/>
        <end position="180"/>
    </location>
</feature>
<evidence type="ECO:0000259" key="7">
    <source>
        <dbReference type="Pfam" id="PF02558"/>
    </source>
</evidence>
<dbReference type="GeneID" id="18758970"/>
<proteinExistence type="inferred from homology"/>
<feature type="region of interest" description="Disordered" evidence="6">
    <location>
        <begin position="180"/>
        <end position="210"/>
    </location>
</feature>
<dbReference type="STRING" id="1072389.K1XD82"/>
<dbReference type="KEGG" id="mbe:MBM_03035"/>
<dbReference type="PANTHER" id="PTHR43765">
    <property type="entry name" value="2-DEHYDROPANTOATE 2-REDUCTASE-RELATED"/>
    <property type="match status" value="1"/>
</dbReference>
<dbReference type="GO" id="GO:0015940">
    <property type="term" value="P:pantothenate biosynthetic process"/>
    <property type="evidence" value="ECO:0007669"/>
    <property type="project" value="InterPro"/>
</dbReference>
<dbReference type="InterPro" id="IPR008927">
    <property type="entry name" value="6-PGluconate_DH-like_C_sf"/>
</dbReference>
<dbReference type="HOGENOM" id="CLU_031468_10_3_1"/>
<evidence type="ECO:0000256" key="2">
    <source>
        <dbReference type="ARBA" id="ARBA00013014"/>
    </source>
</evidence>
<dbReference type="SUPFAM" id="SSF48179">
    <property type="entry name" value="6-phosphogluconate dehydrogenase C-terminal domain-like"/>
    <property type="match status" value="1"/>
</dbReference>
<dbReference type="EMBL" id="JH921432">
    <property type="protein sequence ID" value="EKD18793.1"/>
    <property type="molecule type" value="Genomic_DNA"/>
</dbReference>
<dbReference type="InParanoid" id="K1XD82"/>
<feature type="compositionally biased region" description="Basic and acidic residues" evidence="6">
    <location>
        <begin position="192"/>
        <end position="201"/>
    </location>
</feature>
<gene>
    <name evidence="9" type="ORF">MBM_03035</name>
</gene>
<accession>K1XD82</accession>
<dbReference type="NCBIfam" id="TIGR00745">
    <property type="entry name" value="apbA_panE"/>
    <property type="match status" value="1"/>
</dbReference>
<dbReference type="AlphaFoldDB" id="K1XD82"/>
<protein>
    <recommendedName>
        <fullName evidence="2">2-dehydropantoate 2-reductase</fullName>
        <ecNumber evidence="2">1.1.1.169</ecNumber>
    </recommendedName>
    <alternativeName>
        <fullName evidence="5">Ketopantoate reductase</fullName>
    </alternativeName>
</protein>
<dbReference type="GO" id="GO:0008677">
    <property type="term" value="F:2-dehydropantoate 2-reductase activity"/>
    <property type="evidence" value="ECO:0007669"/>
    <property type="project" value="UniProtKB-EC"/>
</dbReference>
<dbReference type="Pfam" id="PF02558">
    <property type="entry name" value="ApbA"/>
    <property type="match status" value="1"/>
</dbReference>
<evidence type="ECO:0000256" key="4">
    <source>
        <dbReference type="ARBA" id="ARBA00023002"/>
    </source>
</evidence>
<dbReference type="EC" id="1.1.1.169" evidence="2"/>
<evidence type="ECO:0000259" key="8">
    <source>
        <dbReference type="Pfam" id="PF08546"/>
    </source>
</evidence>
<feature type="domain" description="Ketopantoate reductase C-terminal" evidence="8">
    <location>
        <begin position="236"/>
        <end position="372"/>
    </location>
</feature>
<dbReference type="Gene3D" id="3.40.50.720">
    <property type="entry name" value="NAD(P)-binding Rossmann-like Domain"/>
    <property type="match status" value="1"/>
</dbReference>
<dbReference type="FunCoup" id="K1XD82">
    <property type="interactions" value="112"/>
</dbReference>